<evidence type="ECO:0000313" key="1">
    <source>
        <dbReference type="EMBL" id="GIY61529.1"/>
    </source>
</evidence>
<protein>
    <submittedName>
        <fullName evidence="1">Uncharacterized protein</fullName>
    </submittedName>
</protein>
<proteinExistence type="predicted"/>
<comment type="caution">
    <text evidence="1">The sequence shown here is derived from an EMBL/GenBank/DDBJ whole genome shotgun (WGS) entry which is preliminary data.</text>
</comment>
<name>A0AAV4UUX6_CAEEX</name>
<dbReference type="Proteomes" id="UP001054945">
    <property type="component" value="Unassembled WGS sequence"/>
</dbReference>
<accession>A0AAV4UUX6</accession>
<dbReference type="AlphaFoldDB" id="A0AAV4UUX6"/>
<gene>
    <name evidence="1" type="ORF">CEXT_517611</name>
</gene>
<sequence length="114" mass="13155">MQTVYKSLTILIEREHKLGNLDDIIIFQSPDAEIGTEMENSLEYSEQIIKYKSRVNRYLSESVQVDKNEINKVPVVTGEIKTECNNKTPRINLRSLMGISRDFKNFAAIHVCYS</sequence>
<keyword evidence="2" id="KW-1185">Reference proteome</keyword>
<dbReference type="EMBL" id="BPLR01013478">
    <property type="protein sequence ID" value="GIY61529.1"/>
    <property type="molecule type" value="Genomic_DNA"/>
</dbReference>
<evidence type="ECO:0000313" key="2">
    <source>
        <dbReference type="Proteomes" id="UP001054945"/>
    </source>
</evidence>
<reference evidence="1 2" key="1">
    <citation type="submission" date="2021-06" db="EMBL/GenBank/DDBJ databases">
        <title>Caerostris extrusa draft genome.</title>
        <authorList>
            <person name="Kono N."/>
            <person name="Arakawa K."/>
        </authorList>
    </citation>
    <scope>NUCLEOTIDE SEQUENCE [LARGE SCALE GENOMIC DNA]</scope>
</reference>
<organism evidence="1 2">
    <name type="scientific">Caerostris extrusa</name>
    <name type="common">Bark spider</name>
    <name type="synonym">Caerostris bankana</name>
    <dbReference type="NCBI Taxonomy" id="172846"/>
    <lineage>
        <taxon>Eukaryota</taxon>
        <taxon>Metazoa</taxon>
        <taxon>Ecdysozoa</taxon>
        <taxon>Arthropoda</taxon>
        <taxon>Chelicerata</taxon>
        <taxon>Arachnida</taxon>
        <taxon>Araneae</taxon>
        <taxon>Araneomorphae</taxon>
        <taxon>Entelegynae</taxon>
        <taxon>Araneoidea</taxon>
        <taxon>Araneidae</taxon>
        <taxon>Caerostris</taxon>
    </lineage>
</organism>